<dbReference type="InterPro" id="IPR002710">
    <property type="entry name" value="Dilute_dom"/>
</dbReference>
<comment type="caution">
    <text evidence="7">The sequence shown here is derived from an EMBL/GenBank/DDBJ whole genome shotgun (WGS) entry which is preliminary data.</text>
</comment>
<dbReference type="SUPFAM" id="SSF54236">
    <property type="entry name" value="Ubiquitin-like"/>
    <property type="match status" value="1"/>
</dbReference>
<dbReference type="InterPro" id="IPR029071">
    <property type="entry name" value="Ubiquitin-like_domsf"/>
</dbReference>
<dbReference type="Pfam" id="PF00788">
    <property type="entry name" value="RA"/>
    <property type="match status" value="1"/>
</dbReference>
<gene>
    <name evidence="7" type="ORF">APTSU1_000731600</name>
</gene>
<feature type="region of interest" description="Disordered" evidence="3">
    <location>
        <begin position="541"/>
        <end position="561"/>
    </location>
</feature>
<dbReference type="PROSITE" id="PS50200">
    <property type="entry name" value="RA"/>
    <property type="match status" value="1"/>
</dbReference>
<evidence type="ECO:0000256" key="2">
    <source>
        <dbReference type="ARBA" id="ARBA00022729"/>
    </source>
</evidence>
<dbReference type="SMART" id="SM00314">
    <property type="entry name" value="RA"/>
    <property type="match status" value="1"/>
</dbReference>
<dbReference type="Pfam" id="PF15005">
    <property type="entry name" value="IZUMO"/>
    <property type="match status" value="1"/>
</dbReference>
<sequence length="1317" mass="144878">MFPVSQKASCGKPVVYEDLKGGWSRLQASSIQTLANCLRPARPCIICDPFVVAALKTLEETYLPGHLEPEFHKEFMKKVEEDVRSFKDLPIHEDTFLGVVDEDTLEQASWSFLKDLKRITDSDVKGELFAKELLWMIHLQKDIFATLVARFQKEVFCPNQCGTMSQTLIWCNMCEKHMYFCRKSMDCGERQIEVHRFEDMVLNCQLSWHHASEGLTDYSFYRVWGNSSETLMSKGKEPYLTKTMVGPEDAGNYRCVLDTINAGPATIIYYHVTVLPPRSEEEKPPPNIVTQEEPETPVQVTTQTPESEPEPEPESEPEPELDQHPQPELEPEPEPEAEPEPEPEPEQEQEPQPESQPEQEQVPEPQPQPEPELTPTISPRPEKKLKNRLLILLILGFVILVTSIIVSWPMSVLGAWAEENTLQRDWDLTEANGTRASGCYGTRSRAMLSGERKEGGSPRFGKLHLPVGLWINSPRKQLAKLGRRWPSAASVKSSSSDTGSRSSEPLPPPPPPHVELRRVGAVKAAGGASGSRAKRISQLFRGSGAGGAGGPGTPGGAQRWASEKKLPELAAGVAPELPLPTRAAVPPGVLKIFAAGLASGANYKSVLATERSTARELVAEALERYGLTGGRGAGDSGCVDAYALCDALGRSAAGVGGGEWRAEHLRVLADAERPLLVQDLWRARPGWARRFELRGREEARRLEQEAFGAADADGTNAPSWRTQKNRSRAASGGAALASPGPGSGSGTPTGSGGKERSENLSLRRSVSELSLQGRRRRQQERRQQALSMAPGAADAQMVPTDPGDFDQLTQCLIQAPSNRPYFLLLQGYQDAQDFVVYVMTREQHVFGRGGPSSSRGGAPAPYVDTFLNAPDILPRHCTERGEALAAYLDGREPVLRFRPREEEALLGEIVRAAASGAGDLPPLGPATLLALCVQHSARELELGHLPRLLGRLARLIKEAVWEKIKEIGDRQPENHPEGVPEVPLTPEAVSVELRPLILWMANTTELLSYVQEKVLEMEKEADQEGLSSDPQLCNDLELCDEALALLDEVIMCTFQQSVYYLTKTLYSTLPALLDSNPFTAGAELPGPGAELEAMPPGLRPTLGVFQAALELTSQCELHPDLVSQTFGYLFFFSNASLLNSLMERGQGRPFYQWSRAVQIRTNLDLVLDWLQGAGLGDIATEFFRKLSIAVNLLCVPRTSLLKASWSSLRTDYPTLTPAQLHHLLSHYQLGPGRGPPPAWDPPPAERDAVDTGDIFESFSSHPPLILPLGSSRLRLTGPVTDDALHRELRRLRRLLWDLEQQELPANHRHGPPVAATP</sequence>
<proteinExistence type="inferred from homology"/>
<evidence type="ECO:0000256" key="3">
    <source>
        <dbReference type="SAM" id="MobiDB-lite"/>
    </source>
</evidence>
<comment type="similarity">
    <text evidence="1">Belongs to the Izumo family.</text>
</comment>
<evidence type="ECO:0000256" key="4">
    <source>
        <dbReference type="SAM" id="Phobius"/>
    </source>
</evidence>
<dbReference type="PROSITE" id="PS51126">
    <property type="entry name" value="DILUTE"/>
    <property type="match status" value="1"/>
</dbReference>
<feature type="domain" description="Ras-associating" evidence="5">
    <location>
        <begin position="586"/>
        <end position="698"/>
    </location>
</feature>
<dbReference type="InterPro" id="IPR032699">
    <property type="entry name" value="Izumo-Ig"/>
</dbReference>
<dbReference type="InterPro" id="IPR000159">
    <property type="entry name" value="RA_dom"/>
</dbReference>
<feature type="region of interest" description="Disordered" evidence="3">
    <location>
        <begin position="706"/>
        <end position="797"/>
    </location>
</feature>
<dbReference type="Pfam" id="PF01843">
    <property type="entry name" value="DIL"/>
    <property type="match status" value="1"/>
</dbReference>
<dbReference type="CDD" id="cd15472">
    <property type="entry name" value="Myo5p-like_CBD_Rasip1"/>
    <property type="match status" value="1"/>
</dbReference>
<feature type="compositionally biased region" description="Gly residues" evidence="3">
    <location>
        <begin position="741"/>
        <end position="752"/>
    </location>
</feature>
<dbReference type="PANTHER" id="PTHR35540">
    <property type="entry name" value="IZUMO SPERM-EGG FUSION PROTEIN 1"/>
    <property type="match status" value="1"/>
</dbReference>
<keyword evidence="4" id="KW-0812">Transmembrane</keyword>
<evidence type="ECO:0000256" key="1">
    <source>
        <dbReference type="ARBA" id="ARBA00009633"/>
    </source>
</evidence>
<protein>
    <submittedName>
        <fullName evidence="7">Ras-interacting protein 1</fullName>
    </submittedName>
</protein>
<keyword evidence="4" id="KW-1133">Transmembrane helix</keyword>
<dbReference type="EMBL" id="BAAFST010000007">
    <property type="protein sequence ID" value="GAB1292085.1"/>
    <property type="molecule type" value="Genomic_DNA"/>
</dbReference>
<dbReference type="InterPro" id="IPR037983">
    <property type="entry name" value="CBD_Rasip1/Radil"/>
</dbReference>
<feature type="compositionally biased region" description="Low complexity" evidence="3">
    <location>
        <begin position="296"/>
        <end position="306"/>
    </location>
</feature>
<feature type="compositionally biased region" description="Low complexity" evidence="3">
    <location>
        <begin position="352"/>
        <end position="363"/>
    </location>
</feature>
<feature type="region of interest" description="Disordered" evidence="3">
    <location>
        <begin position="277"/>
        <end position="380"/>
    </location>
</feature>
<keyword evidence="4" id="KW-0472">Membrane</keyword>
<evidence type="ECO:0000259" key="5">
    <source>
        <dbReference type="PROSITE" id="PS50200"/>
    </source>
</evidence>
<accession>A0ABQ0EYZ9</accession>
<reference evidence="7 8" key="1">
    <citation type="submission" date="2024-08" db="EMBL/GenBank/DDBJ databases">
        <title>The draft genome of Apodemus speciosus.</title>
        <authorList>
            <person name="Nabeshima K."/>
            <person name="Suzuki S."/>
            <person name="Onuma M."/>
        </authorList>
    </citation>
    <scope>NUCLEOTIDE SEQUENCE [LARGE SCALE GENOMIC DNA]</scope>
    <source>
        <strain evidence="7">IB14-021</strain>
    </source>
</reference>
<dbReference type="Pfam" id="PF16706">
    <property type="entry name" value="Izumo-Ig"/>
    <property type="match status" value="1"/>
</dbReference>
<keyword evidence="2" id="KW-0732">Signal</keyword>
<name>A0ABQ0EYZ9_APOSI</name>
<feature type="compositionally biased region" description="Low complexity" evidence="3">
    <location>
        <begin position="487"/>
        <end position="503"/>
    </location>
</feature>
<feature type="compositionally biased region" description="Acidic residues" evidence="3">
    <location>
        <begin position="307"/>
        <end position="320"/>
    </location>
</feature>
<dbReference type="PANTHER" id="PTHR35540:SF1">
    <property type="entry name" value="IZUMO SPERM-EGG FUSION PROTEIN 1"/>
    <property type="match status" value="1"/>
</dbReference>
<dbReference type="Proteomes" id="UP001623349">
    <property type="component" value="Unassembled WGS sequence"/>
</dbReference>
<feature type="transmembrane region" description="Helical" evidence="4">
    <location>
        <begin position="389"/>
        <end position="410"/>
    </location>
</feature>
<dbReference type="InterPro" id="IPR036179">
    <property type="entry name" value="Ig-like_dom_sf"/>
</dbReference>
<feature type="compositionally biased region" description="Acidic residues" evidence="3">
    <location>
        <begin position="329"/>
        <end position="351"/>
    </location>
</feature>
<dbReference type="InterPro" id="IPR029389">
    <property type="entry name" value="IZUMO"/>
</dbReference>
<evidence type="ECO:0000313" key="8">
    <source>
        <dbReference type="Proteomes" id="UP001623349"/>
    </source>
</evidence>
<keyword evidence="8" id="KW-1185">Reference proteome</keyword>
<dbReference type="SMART" id="SM01132">
    <property type="entry name" value="DIL"/>
    <property type="match status" value="1"/>
</dbReference>
<evidence type="ECO:0000313" key="7">
    <source>
        <dbReference type="EMBL" id="GAB1292085.1"/>
    </source>
</evidence>
<feature type="region of interest" description="Disordered" evidence="3">
    <location>
        <begin position="482"/>
        <end position="514"/>
    </location>
</feature>
<dbReference type="SUPFAM" id="SSF48726">
    <property type="entry name" value="Immunoglobulin"/>
    <property type="match status" value="1"/>
</dbReference>
<feature type="compositionally biased region" description="Gly residues" evidence="3">
    <location>
        <begin position="543"/>
        <end position="555"/>
    </location>
</feature>
<organism evidence="7 8">
    <name type="scientific">Apodemus speciosus</name>
    <name type="common">Large Japanese field mouse</name>
    <dbReference type="NCBI Taxonomy" id="105296"/>
    <lineage>
        <taxon>Eukaryota</taxon>
        <taxon>Metazoa</taxon>
        <taxon>Chordata</taxon>
        <taxon>Craniata</taxon>
        <taxon>Vertebrata</taxon>
        <taxon>Euteleostomi</taxon>
        <taxon>Mammalia</taxon>
        <taxon>Eutheria</taxon>
        <taxon>Euarchontoglires</taxon>
        <taxon>Glires</taxon>
        <taxon>Rodentia</taxon>
        <taxon>Myomorpha</taxon>
        <taxon>Muroidea</taxon>
        <taxon>Muridae</taxon>
        <taxon>Murinae</taxon>
        <taxon>Apodemus</taxon>
    </lineage>
</organism>
<feature type="domain" description="Dilute" evidence="6">
    <location>
        <begin position="950"/>
        <end position="1251"/>
    </location>
</feature>
<feature type="compositionally biased region" description="Low complexity" evidence="3">
    <location>
        <begin position="729"/>
        <end position="740"/>
    </location>
</feature>
<dbReference type="InterPro" id="IPR032700">
    <property type="entry name" value="IZUMO1"/>
</dbReference>
<evidence type="ECO:0000259" key="6">
    <source>
        <dbReference type="PROSITE" id="PS51126"/>
    </source>
</evidence>
<dbReference type="Gene3D" id="3.10.20.90">
    <property type="entry name" value="Phosphatidylinositol 3-kinase Catalytic Subunit, Chain A, domain 1"/>
    <property type="match status" value="1"/>
</dbReference>
<feature type="compositionally biased region" description="Low complexity" evidence="3">
    <location>
        <begin position="759"/>
        <end position="772"/>
    </location>
</feature>